<dbReference type="InterPro" id="IPR012910">
    <property type="entry name" value="Plug_dom"/>
</dbReference>
<sequence>MKRTAVLLASAAALVGSPAFAQAGQIVPTETPGATRPDQPAEADQGVGANAQAQAAAQDSGQLEDIVVTAQKREQRLRDVPVAVTALTADTLIARGINDVAAVTRAVPSLTVTQTDVATSNSINIRGIGTNAFSIGVEPAVAVVLDDVALLQQAQAFSGLSDIARIEVLRGPQGTLFGKGASAGVVNIASQAPSSKLEAGVATQLTTDQEFRLDGSISGPVTDWLGVRANFFVVDRDGYINNRAGGDRLGGEKSNGVRIRVDIDPTSRLNIALIASTSRNVTEPVRTFRYIQSANTRIFAVQPYFAGNLLAPGLVGIVPGTGNYETRVNVRPKSDSEQSLYIGRATLDLGFANLISVTGYQTWDLATREDTDLTDLASIAGNAGGVSQISDYNARQFSQELRLVSSGGGPFSYVGGLYYANGHTDRSFQRFAFGPGAQQWTGRAGTESYAAFGQATLNITGTTHVDGGIRFNRETIDVRFTDLRSSATAATCGTGCAGDSSDDQITYKAALRQDLNRSTMVYASYATGYKGQGYDVSSGFTPTRASTPIRPEHSKAYEVGLKGQFFDNHVQLNLAGFWTDYKDFQTQTAANVGGVLTFLLANAPRLRSRGIEGDVSIRPFRALRLDGGASYTDARIQEFSTATCYPGEPFVVGTVATTPGVCVGATTSTGVQNLAGARLANAPKFKYTVSGTYDVTLPSLPFDGFVQADWSYQSSVNFDIGGNPLTFQRGYGVLNGSIGLKADDGRGYQISLFANNLLDKHYATQITAASGSNTDAGVTNTGLATAQFLSRDSRRYFGIRARVRY</sequence>
<evidence type="ECO:0000256" key="7">
    <source>
        <dbReference type="ARBA" id="ARBA00023065"/>
    </source>
</evidence>
<feature type="domain" description="TonB-dependent receptor-like beta-barrel" evidence="14">
    <location>
        <begin position="303"/>
        <end position="757"/>
    </location>
</feature>
<evidence type="ECO:0000256" key="11">
    <source>
        <dbReference type="PROSITE-ProRule" id="PRU01360"/>
    </source>
</evidence>
<name>A0ABU8H6G4_9SPHN</name>
<evidence type="ECO:0000313" key="16">
    <source>
        <dbReference type="EMBL" id="MEI5688523.1"/>
    </source>
</evidence>
<evidence type="ECO:0000256" key="8">
    <source>
        <dbReference type="ARBA" id="ARBA00023077"/>
    </source>
</evidence>
<dbReference type="PANTHER" id="PTHR32552">
    <property type="entry name" value="FERRICHROME IRON RECEPTOR-RELATED"/>
    <property type="match status" value="1"/>
</dbReference>
<dbReference type="PANTHER" id="PTHR32552:SF81">
    <property type="entry name" value="TONB-DEPENDENT OUTER MEMBRANE RECEPTOR"/>
    <property type="match status" value="1"/>
</dbReference>
<evidence type="ECO:0000256" key="10">
    <source>
        <dbReference type="ARBA" id="ARBA00023237"/>
    </source>
</evidence>
<keyword evidence="6" id="KW-0408">Iron</keyword>
<dbReference type="Pfam" id="PF00593">
    <property type="entry name" value="TonB_dep_Rec_b-barrel"/>
    <property type="match status" value="1"/>
</dbReference>
<protein>
    <submittedName>
        <fullName evidence="16">TonB-dependent receptor</fullName>
    </submittedName>
</protein>
<feature type="chain" id="PRO_5045962855" evidence="13">
    <location>
        <begin position="22"/>
        <end position="805"/>
    </location>
</feature>
<keyword evidence="9 11" id="KW-0472">Membrane</keyword>
<dbReference type="Pfam" id="PF07715">
    <property type="entry name" value="Plug"/>
    <property type="match status" value="1"/>
</dbReference>
<keyword evidence="5 11" id="KW-0812">Transmembrane</keyword>
<evidence type="ECO:0000256" key="2">
    <source>
        <dbReference type="ARBA" id="ARBA00022448"/>
    </source>
</evidence>
<dbReference type="RefSeq" id="WP_336545875.1">
    <property type="nucleotide sequence ID" value="NZ_JBBBDM010000010.1"/>
</dbReference>
<organism evidence="16 17">
    <name type="scientific">Sphingomonas kyungheensis</name>
    <dbReference type="NCBI Taxonomy" id="1069987"/>
    <lineage>
        <taxon>Bacteria</taxon>
        <taxon>Pseudomonadati</taxon>
        <taxon>Pseudomonadota</taxon>
        <taxon>Alphaproteobacteria</taxon>
        <taxon>Sphingomonadales</taxon>
        <taxon>Sphingomonadaceae</taxon>
        <taxon>Sphingomonas</taxon>
    </lineage>
</organism>
<comment type="similarity">
    <text evidence="11 12">Belongs to the TonB-dependent receptor family.</text>
</comment>
<keyword evidence="8 12" id="KW-0798">TonB box</keyword>
<evidence type="ECO:0000256" key="9">
    <source>
        <dbReference type="ARBA" id="ARBA00023136"/>
    </source>
</evidence>
<proteinExistence type="inferred from homology"/>
<keyword evidence="17" id="KW-1185">Reference proteome</keyword>
<dbReference type="EMBL" id="JBBBDM010000010">
    <property type="protein sequence ID" value="MEI5688523.1"/>
    <property type="molecule type" value="Genomic_DNA"/>
</dbReference>
<evidence type="ECO:0000259" key="14">
    <source>
        <dbReference type="Pfam" id="PF00593"/>
    </source>
</evidence>
<keyword evidence="13" id="KW-0732">Signal</keyword>
<accession>A0ABU8H6G4</accession>
<evidence type="ECO:0000256" key="6">
    <source>
        <dbReference type="ARBA" id="ARBA00023004"/>
    </source>
</evidence>
<comment type="subcellular location">
    <subcellularLocation>
        <location evidence="1 11">Cell outer membrane</location>
        <topology evidence="1 11">Multi-pass membrane protein</topology>
    </subcellularLocation>
</comment>
<keyword evidence="7" id="KW-0406">Ion transport</keyword>
<dbReference type="CDD" id="cd01347">
    <property type="entry name" value="ligand_gated_channel"/>
    <property type="match status" value="1"/>
</dbReference>
<evidence type="ECO:0000256" key="3">
    <source>
        <dbReference type="ARBA" id="ARBA00022452"/>
    </source>
</evidence>
<keyword evidence="4" id="KW-0410">Iron transport</keyword>
<dbReference type="SUPFAM" id="SSF56935">
    <property type="entry name" value="Porins"/>
    <property type="match status" value="1"/>
</dbReference>
<evidence type="ECO:0000259" key="15">
    <source>
        <dbReference type="Pfam" id="PF07715"/>
    </source>
</evidence>
<reference evidence="16 17" key="1">
    <citation type="journal article" date="2013" name="Int. J. Syst. Evol. Microbiol.">
        <title>Sphingomonas kyungheensis sp. nov., a bacterium with ginsenoside-converting activity isolated from soil of a ginseng field.</title>
        <authorList>
            <person name="Son H.M."/>
            <person name="Yang J.E."/>
            <person name="Park Y."/>
            <person name="Han C.K."/>
            <person name="Kim S.G."/>
            <person name="Kook M."/>
            <person name="Yi T.H."/>
        </authorList>
    </citation>
    <scope>NUCLEOTIDE SEQUENCE [LARGE SCALE GENOMIC DNA]</scope>
    <source>
        <strain evidence="16 17">LMG 26582</strain>
    </source>
</reference>
<dbReference type="InterPro" id="IPR000531">
    <property type="entry name" value="Beta-barrel_TonB"/>
</dbReference>
<gene>
    <name evidence="16" type="ORF">V8201_15630</name>
</gene>
<dbReference type="InterPro" id="IPR036942">
    <property type="entry name" value="Beta-barrel_TonB_sf"/>
</dbReference>
<keyword evidence="3 11" id="KW-1134">Transmembrane beta strand</keyword>
<evidence type="ECO:0000256" key="1">
    <source>
        <dbReference type="ARBA" id="ARBA00004571"/>
    </source>
</evidence>
<feature type="signal peptide" evidence="13">
    <location>
        <begin position="1"/>
        <end position="21"/>
    </location>
</feature>
<dbReference type="PROSITE" id="PS52016">
    <property type="entry name" value="TONB_DEPENDENT_REC_3"/>
    <property type="match status" value="1"/>
</dbReference>
<comment type="caution">
    <text evidence="16">The sequence shown here is derived from an EMBL/GenBank/DDBJ whole genome shotgun (WGS) entry which is preliminary data.</text>
</comment>
<keyword evidence="16" id="KW-0675">Receptor</keyword>
<evidence type="ECO:0000256" key="13">
    <source>
        <dbReference type="SAM" id="SignalP"/>
    </source>
</evidence>
<keyword evidence="10 11" id="KW-0998">Cell outer membrane</keyword>
<evidence type="ECO:0000256" key="4">
    <source>
        <dbReference type="ARBA" id="ARBA00022496"/>
    </source>
</evidence>
<evidence type="ECO:0000313" key="17">
    <source>
        <dbReference type="Proteomes" id="UP001367771"/>
    </source>
</evidence>
<evidence type="ECO:0000256" key="12">
    <source>
        <dbReference type="RuleBase" id="RU003357"/>
    </source>
</evidence>
<keyword evidence="2 11" id="KW-0813">Transport</keyword>
<dbReference type="Gene3D" id="2.40.170.20">
    <property type="entry name" value="TonB-dependent receptor, beta-barrel domain"/>
    <property type="match status" value="1"/>
</dbReference>
<evidence type="ECO:0000256" key="5">
    <source>
        <dbReference type="ARBA" id="ARBA00022692"/>
    </source>
</evidence>
<dbReference type="Proteomes" id="UP001367771">
    <property type="component" value="Unassembled WGS sequence"/>
</dbReference>
<feature type="domain" description="TonB-dependent receptor plug" evidence="15">
    <location>
        <begin position="77"/>
        <end position="185"/>
    </location>
</feature>
<dbReference type="InterPro" id="IPR039426">
    <property type="entry name" value="TonB-dep_rcpt-like"/>
</dbReference>